<comment type="caution">
    <text evidence="20">The sequence shown here is derived from an EMBL/GenBank/DDBJ whole genome shotgun (WGS) entry which is preliminary data.</text>
</comment>
<dbReference type="NCBIfam" id="TIGR01499">
    <property type="entry name" value="folC"/>
    <property type="match status" value="1"/>
</dbReference>
<evidence type="ECO:0000256" key="11">
    <source>
        <dbReference type="ARBA" id="ARBA00022792"/>
    </source>
</evidence>
<dbReference type="AlphaFoldDB" id="A0AAV7IB47"/>
<keyword evidence="10 18" id="KW-0547">Nucleotide-binding</keyword>
<feature type="binding site" evidence="18">
    <location>
        <position position="318"/>
    </location>
    <ligand>
        <name>ATP</name>
        <dbReference type="ChEBI" id="CHEBI:30616"/>
    </ligand>
</feature>
<evidence type="ECO:0000256" key="5">
    <source>
        <dbReference type="ARBA" id="ARBA00008276"/>
    </source>
</evidence>
<evidence type="ECO:0000256" key="15">
    <source>
        <dbReference type="ARBA" id="ARBA00023136"/>
    </source>
</evidence>
<feature type="binding site" evidence="18">
    <location>
        <position position="332"/>
    </location>
    <ligand>
        <name>ATP</name>
        <dbReference type="ChEBI" id="CHEBI:30616"/>
    </ligand>
</feature>
<evidence type="ECO:0000256" key="4">
    <source>
        <dbReference type="ARBA" id="ARBA00005150"/>
    </source>
</evidence>
<feature type="binding site" evidence="19">
    <location>
        <position position="107"/>
    </location>
    <ligand>
        <name>Mg(2+)</name>
        <dbReference type="ChEBI" id="CHEBI:18420"/>
        <label>1</label>
    </ligand>
</feature>
<comment type="cofactor">
    <cofactor evidence="17">
        <name>a monovalent cation</name>
        <dbReference type="ChEBI" id="CHEBI:60242"/>
    </cofactor>
    <text evidence="17">A monovalent cation.</text>
</comment>
<protein>
    <recommendedName>
        <fullName evidence="17">Folylpolyglutamate synthase</fullName>
        <ecNumber evidence="17">6.3.2.17</ecNumber>
    </recommendedName>
    <alternativeName>
        <fullName evidence="17">Folylpoly-gamma-glutamate synthetase</fullName>
    </alternativeName>
    <alternativeName>
        <fullName evidence="17">Tetrahydrofolylpolyglutamate synthase</fullName>
    </alternativeName>
</protein>
<dbReference type="InterPro" id="IPR001645">
    <property type="entry name" value="Folylpolyglutamate_synth"/>
</dbReference>
<keyword evidence="6" id="KW-0963">Cytoplasm</keyword>
<evidence type="ECO:0000256" key="13">
    <source>
        <dbReference type="ARBA" id="ARBA00022842"/>
    </source>
</evidence>
<dbReference type="InterPro" id="IPR023600">
    <property type="entry name" value="Folylpolyglutamate_synth_euk"/>
</dbReference>
<accession>A0AAV7IB47</accession>
<dbReference type="Gene3D" id="3.90.190.20">
    <property type="entry name" value="Mur ligase, C-terminal domain"/>
    <property type="match status" value="1"/>
</dbReference>
<evidence type="ECO:0000313" key="20">
    <source>
        <dbReference type="EMBL" id="KAH0557218.1"/>
    </source>
</evidence>
<dbReference type="GO" id="GO:0005524">
    <property type="term" value="F:ATP binding"/>
    <property type="evidence" value="ECO:0007669"/>
    <property type="project" value="UniProtKB-KW"/>
</dbReference>
<keyword evidence="8 17" id="KW-0436">Ligase</keyword>
<keyword evidence="13 19" id="KW-0460">Magnesium</keyword>
<evidence type="ECO:0000256" key="9">
    <source>
        <dbReference type="ARBA" id="ARBA00022723"/>
    </source>
</evidence>
<dbReference type="SUPFAM" id="SSF53623">
    <property type="entry name" value="MurD-like peptide ligases, catalytic domain"/>
    <property type="match status" value="1"/>
</dbReference>
<evidence type="ECO:0000256" key="12">
    <source>
        <dbReference type="ARBA" id="ARBA00022840"/>
    </source>
</evidence>
<evidence type="ECO:0000313" key="21">
    <source>
        <dbReference type="Proteomes" id="UP000826195"/>
    </source>
</evidence>
<keyword evidence="15" id="KW-0472">Membrane</keyword>
<comment type="subcellular location">
    <subcellularLocation>
        <location evidence="3">Cytoplasm</location>
    </subcellularLocation>
    <subcellularLocation>
        <location evidence="1">Mitochondrion inner membrane</location>
    </subcellularLocation>
    <subcellularLocation>
        <location evidence="2">Mitochondrion matrix</location>
    </subcellularLocation>
</comment>
<dbReference type="GO" id="GO:0006730">
    <property type="term" value="P:one-carbon metabolic process"/>
    <property type="evidence" value="ECO:0007669"/>
    <property type="project" value="UniProtKB-KW"/>
</dbReference>
<comment type="pathway">
    <text evidence="4 17">Cofactor biosynthesis; tetrahydrofolylpolyglutamate biosynthesis.</text>
</comment>
<evidence type="ECO:0000256" key="3">
    <source>
        <dbReference type="ARBA" id="ARBA00004496"/>
    </source>
</evidence>
<dbReference type="EMBL" id="JAHXZJ010000747">
    <property type="protein sequence ID" value="KAH0557218.1"/>
    <property type="molecule type" value="Genomic_DNA"/>
</dbReference>
<evidence type="ECO:0000256" key="10">
    <source>
        <dbReference type="ARBA" id="ARBA00022741"/>
    </source>
</evidence>
<dbReference type="InterPro" id="IPR018109">
    <property type="entry name" value="Folylpolyglutamate_synth_CS"/>
</dbReference>
<feature type="binding site" evidence="19">
    <location>
        <position position="176"/>
    </location>
    <ligand>
        <name>Mg(2+)</name>
        <dbReference type="ChEBI" id="CHEBI:18420"/>
        <label>1</label>
    </ligand>
</feature>
<evidence type="ECO:0000256" key="1">
    <source>
        <dbReference type="ARBA" id="ARBA00004273"/>
    </source>
</evidence>
<name>A0AAV7IB47_COTGL</name>
<dbReference type="PANTHER" id="PTHR11136:SF5">
    <property type="entry name" value="FOLYLPOLYGLUTAMATE SYNTHASE, MITOCHONDRIAL"/>
    <property type="match status" value="1"/>
</dbReference>
<proteinExistence type="inferred from homology"/>
<dbReference type="PROSITE" id="PS01011">
    <property type="entry name" value="FOLYLPOLYGLU_SYNT_1"/>
    <property type="match status" value="1"/>
</dbReference>
<keyword evidence="9 19" id="KW-0479">Metal-binding</keyword>
<keyword evidence="21" id="KW-1185">Reference proteome</keyword>
<dbReference type="GO" id="GO:0005829">
    <property type="term" value="C:cytosol"/>
    <property type="evidence" value="ECO:0007669"/>
    <property type="project" value="TreeGrafter"/>
</dbReference>
<comment type="function">
    <text evidence="17">Catalyzes conversion of folates to polyglutamate derivatives allowing concentration of folate compounds in the cell and the intracellular retention of these cofactors, which are important substrates for most of the folate-dependent enzymes that are involved in one-carbon transfer reactions involved in purine, pyrimidine and amino acid synthesis.</text>
</comment>
<evidence type="ECO:0000256" key="6">
    <source>
        <dbReference type="ARBA" id="ARBA00022490"/>
    </source>
</evidence>
<dbReference type="PIRSF" id="PIRSF038895">
    <property type="entry name" value="FPGS"/>
    <property type="match status" value="1"/>
</dbReference>
<dbReference type="InterPro" id="IPR036565">
    <property type="entry name" value="Mur-like_cat_sf"/>
</dbReference>
<dbReference type="GO" id="GO:0005759">
    <property type="term" value="C:mitochondrial matrix"/>
    <property type="evidence" value="ECO:0007669"/>
    <property type="project" value="UniProtKB-SubCell"/>
</dbReference>
<dbReference type="PANTHER" id="PTHR11136">
    <property type="entry name" value="FOLYLPOLYGLUTAMATE SYNTHASE-RELATED"/>
    <property type="match status" value="1"/>
</dbReference>
<reference evidence="20 21" key="1">
    <citation type="journal article" date="2021" name="J. Hered.">
        <title>A chromosome-level genome assembly of the parasitoid wasp, Cotesia glomerata (Hymenoptera: Braconidae).</title>
        <authorList>
            <person name="Pinto B.J."/>
            <person name="Weis J.J."/>
            <person name="Gamble T."/>
            <person name="Ode P.J."/>
            <person name="Paul R."/>
            <person name="Zaspel J.M."/>
        </authorList>
    </citation>
    <scope>NUCLEOTIDE SEQUENCE [LARGE SCALE GENOMIC DNA]</scope>
    <source>
        <strain evidence="20">CgM1</strain>
    </source>
</reference>
<evidence type="ECO:0000256" key="7">
    <source>
        <dbReference type="ARBA" id="ARBA00022563"/>
    </source>
</evidence>
<organism evidence="20 21">
    <name type="scientific">Cotesia glomerata</name>
    <name type="common">Lepidopteran parasitic wasp</name>
    <name type="synonym">Apanteles glomeratus</name>
    <dbReference type="NCBI Taxonomy" id="32391"/>
    <lineage>
        <taxon>Eukaryota</taxon>
        <taxon>Metazoa</taxon>
        <taxon>Ecdysozoa</taxon>
        <taxon>Arthropoda</taxon>
        <taxon>Hexapoda</taxon>
        <taxon>Insecta</taxon>
        <taxon>Pterygota</taxon>
        <taxon>Neoptera</taxon>
        <taxon>Endopterygota</taxon>
        <taxon>Hymenoptera</taxon>
        <taxon>Apocrita</taxon>
        <taxon>Ichneumonoidea</taxon>
        <taxon>Braconidae</taxon>
        <taxon>Microgastrinae</taxon>
        <taxon>Cotesia</taxon>
    </lineage>
</organism>
<keyword evidence="14" id="KW-0496">Mitochondrion</keyword>
<dbReference type="Proteomes" id="UP000826195">
    <property type="component" value="Unassembled WGS sequence"/>
</dbReference>
<evidence type="ECO:0000256" key="14">
    <source>
        <dbReference type="ARBA" id="ARBA00023128"/>
    </source>
</evidence>
<dbReference type="EC" id="6.3.2.17" evidence="17"/>
<comment type="similarity">
    <text evidence="5 17">Belongs to the folylpolyglutamate synthase family.</text>
</comment>
<keyword evidence="11" id="KW-0999">Mitochondrion inner membrane</keyword>
<dbReference type="GO" id="GO:0005743">
    <property type="term" value="C:mitochondrial inner membrane"/>
    <property type="evidence" value="ECO:0007669"/>
    <property type="project" value="UniProtKB-SubCell"/>
</dbReference>
<keyword evidence="7 17" id="KW-0554">One-carbon metabolism</keyword>
<comment type="catalytic activity">
    <reaction evidence="16 17">
        <text>(6S)-5,6,7,8-tetrahydrofolyl-(gamma-L-Glu)(n) + L-glutamate + ATP = (6S)-5,6,7,8-tetrahydrofolyl-(gamma-L-Glu)(n+1) + ADP + phosphate + H(+)</text>
        <dbReference type="Rhea" id="RHEA:10580"/>
        <dbReference type="Rhea" id="RHEA-COMP:14738"/>
        <dbReference type="Rhea" id="RHEA-COMP:14740"/>
        <dbReference type="ChEBI" id="CHEBI:15378"/>
        <dbReference type="ChEBI" id="CHEBI:29985"/>
        <dbReference type="ChEBI" id="CHEBI:30616"/>
        <dbReference type="ChEBI" id="CHEBI:43474"/>
        <dbReference type="ChEBI" id="CHEBI:141005"/>
        <dbReference type="ChEBI" id="CHEBI:456216"/>
        <dbReference type="EC" id="6.3.2.17"/>
    </reaction>
</comment>
<evidence type="ECO:0000256" key="16">
    <source>
        <dbReference type="ARBA" id="ARBA00047493"/>
    </source>
</evidence>
<dbReference type="GO" id="GO:0004326">
    <property type="term" value="F:tetrahydrofolylpolyglutamate synthase activity"/>
    <property type="evidence" value="ECO:0007669"/>
    <property type="project" value="UniProtKB-EC"/>
</dbReference>
<dbReference type="PROSITE" id="PS01012">
    <property type="entry name" value="FOLYLPOLYGLU_SYNT_2"/>
    <property type="match status" value="1"/>
</dbReference>
<keyword evidence="12 18" id="KW-0067">ATP-binding</keyword>
<sequence length="502" mass="55611">MNCLRLLIKFNKMVVRTSQNVSTDSYQSAIEALNNLQSNAAYLKNASRHTNTLKDTEKYLKRSGITIEDLKKLSIIHVAGTKGKGSTCAFTESILQNHGHKTGLYTSPHLVSVRERIRINGQPISEKLFSEEFWRLHTRLSSQKDHERDMPPYFRFLTILMFHVFLKASVDVALIEVGIGGLYDCTNIIPSAVCVGITRLDLDHTALLGDTISAIAAQKAGIFKKSVPAFSVAQPAEAAKVLRTRASAICCPLTFVPGTSSVFKSPPVLGIASDVQQANAALAVELARTWMNSRRGTIGYFDVGTVEQALKSCRWPGRTQILKTKFVDFYLDGAHTPESVKCCAEWFLKFRKPMEPSVLIFNSTGNRDSRNLLEILRNIGFFLAIFVPNFAGFASNEQENRLLPVNEQTKRCKINYDLWVALNNHGACAESVPARNNQRACAETVPARNSRSACAESVREALEVIKTEFPEQRAQVLVTGSLHLVGAALAILDPELTMKSDY</sequence>
<gene>
    <name evidence="20" type="ORF">KQX54_001804</name>
</gene>
<dbReference type="Gene3D" id="3.40.1190.10">
    <property type="entry name" value="Mur-like, catalytic domain"/>
    <property type="match status" value="1"/>
</dbReference>
<dbReference type="GO" id="GO:0046872">
    <property type="term" value="F:metal ion binding"/>
    <property type="evidence" value="ECO:0007669"/>
    <property type="project" value="UniProtKB-KW"/>
</dbReference>
<dbReference type="SUPFAM" id="SSF53244">
    <property type="entry name" value="MurD-like peptide ligases, peptide-binding domain"/>
    <property type="match status" value="1"/>
</dbReference>
<evidence type="ECO:0000256" key="17">
    <source>
        <dbReference type="PIRNR" id="PIRNR038895"/>
    </source>
</evidence>
<evidence type="ECO:0000256" key="2">
    <source>
        <dbReference type="ARBA" id="ARBA00004305"/>
    </source>
</evidence>
<evidence type="ECO:0000256" key="18">
    <source>
        <dbReference type="PIRSR" id="PIRSR038895-1"/>
    </source>
</evidence>
<feature type="binding site" evidence="19">
    <location>
        <position position="204"/>
    </location>
    <ligand>
        <name>Mg(2+)</name>
        <dbReference type="ChEBI" id="CHEBI:18420"/>
        <label>1</label>
    </ligand>
</feature>
<dbReference type="InterPro" id="IPR036615">
    <property type="entry name" value="Mur_ligase_C_dom_sf"/>
</dbReference>
<evidence type="ECO:0000256" key="8">
    <source>
        <dbReference type="ARBA" id="ARBA00022598"/>
    </source>
</evidence>
<evidence type="ECO:0000256" key="19">
    <source>
        <dbReference type="PIRSR" id="PIRSR038895-2"/>
    </source>
</evidence>